<dbReference type="Gene3D" id="1.10.10.10">
    <property type="entry name" value="Winged helix-like DNA-binding domain superfamily/Winged helix DNA-binding domain"/>
    <property type="match status" value="1"/>
</dbReference>
<sequence>MLSEIVRQCQRQNPFAQKRLYDHFANRLYRLCRRYVKNPLETEEVLMNGFLKIFSSIAAFEYRSDDELTVWMKRIMTNEALMHVRKNKAFAHFFDDSVTLELNVPSQPAPIESDLHAEGIQELILSLPDGYRTVFCLYALEGFTHKEIGNMLSISENTSKSQLSKARAALQVLLLKNGYSYERK</sequence>
<dbReference type="GO" id="GO:0003677">
    <property type="term" value="F:DNA binding"/>
    <property type="evidence" value="ECO:0007669"/>
    <property type="project" value="InterPro"/>
</dbReference>
<protein>
    <submittedName>
        <fullName evidence="7">Sigma-70 family RNA polymerase sigma factor</fullName>
    </submittedName>
</protein>
<dbReference type="Gene3D" id="1.10.1740.10">
    <property type="match status" value="1"/>
</dbReference>
<dbReference type="InterPro" id="IPR013324">
    <property type="entry name" value="RNA_pol_sigma_r3/r4-like"/>
</dbReference>
<dbReference type="GO" id="GO:0016987">
    <property type="term" value="F:sigma factor activity"/>
    <property type="evidence" value="ECO:0007669"/>
    <property type="project" value="UniProtKB-KW"/>
</dbReference>
<keyword evidence="4" id="KW-0804">Transcription</keyword>
<dbReference type="GO" id="GO:0006352">
    <property type="term" value="P:DNA-templated transcription initiation"/>
    <property type="evidence" value="ECO:0007669"/>
    <property type="project" value="InterPro"/>
</dbReference>
<evidence type="ECO:0000256" key="3">
    <source>
        <dbReference type="ARBA" id="ARBA00023082"/>
    </source>
</evidence>
<dbReference type="PANTHER" id="PTHR43133:SF46">
    <property type="entry name" value="RNA POLYMERASE SIGMA-70 FACTOR ECF SUBFAMILY"/>
    <property type="match status" value="1"/>
</dbReference>
<dbReference type="CDD" id="cd06171">
    <property type="entry name" value="Sigma70_r4"/>
    <property type="match status" value="1"/>
</dbReference>
<dbReference type="SUPFAM" id="SSF88946">
    <property type="entry name" value="Sigma2 domain of RNA polymerase sigma factors"/>
    <property type="match status" value="1"/>
</dbReference>
<reference evidence="7 8" key="1">
    <citation type="submission" date="2019-02" db="EMBL/GenBank/DDBJ databases">
        <title>Arundinibacter roseus gen. nov., sp. nov., a new member of the family Cytophagaceae.</title>
        <authorList>
            <person name="Szuroczki S."/>
            <person name="Khayer B."/>
            <person name="Sproer C."/>
            <person name="Toumi M."/>
            <person name="Szabo A."/>
            <person name="Felfoldi T."/>
            <person name="Schumann P."/>
            <person name="Toth E."/>
        </authorList>
    </citation>
    <scope>NUCLEOTIDE SEQUENCE [LARGE SCALE GENOMIC DNA]</scope>
    <source>
        <strain evidence="7 8">DMA-k-7a</strain>
    </source>
</reference>
<dbReference type="SUPFAM" id="SSF88659">
    <property type="entry name" value="Sigma3 and sigma4 domains of RNA polymerase sigma factors"/>
    <property type="match status" value="1"/>
</dbReference>
<comment type="similarity">
    <text evidence="1">Belongs to the sigma-70 factor family. ECF subfamily.</text>
</comment>
<dbReference type="EMBL" id="SMJU01000009">
    <property type="protein sequence ID" value="TDB63732.1"/>
    <property type="molecule type" value="Genomic_DNA"/>
</dbReference>
<comment type="caution">
    <text evidence="7">The sequence shown here is derived from an EMBL/GenBank/DDBJ whole genome shotgun (WGS) entry which is preliminary data.</text>
</comment>
<evidence type="ECO:0000256" key="2">
    <source>
        <dbReference type="ARBA" id="ARBA00023015"/>
    </source>
</evidence>
<dbReference type="AlphaFoldDB" id="A0A4R4KAL6"/>
<dbReference type="InterPro" id="IPR036388">
    <property type="entry name" value="WH-like_DNA-bd_sf"/>
</dbReference>
<feature type="domain" description="RNA polymerase sigma factor 70 region 4 type 2" evidence="6">
    <location>
        <begin position="120"/>
        <end position="170"/>
    </location>
</feature>
<dbReference type="PANTHER" id="PTHR43133">
    <property type="entry name" value="RNA POLYMERASE ECF-TYPE SIGMA FACTO"/>
    <property type="match status" value="1"/>
</dbReference>
<evidence type="ECO:0000313" key="8">
    <source>
        <dbReference type="Proteomes" id="UP000295706"/>
    </source>
</evidence>
<evidence type="ECO:0000259" key="6">
    <source>
        <dbReference type="Pfam" id="PF08281"/>
    </source>
</evidence>
<evidence type="ECO:0000313" key="7">
    <source>
        <dbReference type="EMBL" id="TDB63732.1"/>
    </source>
</evidence>
<evidence type="ECO:0000256" key="4">
    <source>
        <dbReference type="ARBA" id="ARBA00023163"/>
    </source>
</evidence>
<dbReference type="InterPro" id="IPR039425">
    <property type="entry name" value="RNA_pol_sigma-70-like"/>
</dbReference>
<dbReference type="Proteomes" id="UP000295706">
    <property type="component" value="Unassembled WGS sequence"/>
</dbReference>
<dbReference type="InterPro" id="IPR013249">
    <property type="entry name" value="RNA_pol_sigma70_r4_t2"/>
</dbReference>
<proteinExistence type="inferred from homology"/>
<organism evidence="7 8">
    <name type="scientific">Arundinibacter roseus</name>
    <dbReference type="NCBI Taxonomy" id="2070510"/>
    <lineage>
        <taxon>Bacteria</taxon>
        <taxon>Pseudomonadati</taxon>
        <taxon>Bacteroidota</taxon>
        <taxon>Cytophagia</taxon>
        <taxon>Cytophagales</taxon>
        <taxon>Spirosomataceae</taxon>
        <taxon>Arundinibacter</taxon>
    </lineage>
</organism>
<feature type="domain" description="RNA polymerase sigma-70 region 2" evidence="5">
    <location>
        <begin position="20"/>
        <end position="88"/>
    </location>
</feature>
<evidence type="ECO:0000259" key="5">
    <source>
        <dbReference type="Pfam" id="PF04542"/>
    </source>
</evidence>
<name>A0A4R4KAL6_9BACT</name>
<dbReference type="OrthoDB" id="941544at2"/>
<dbReference type="NCBIfam" id="TIGR02937">
    <property type="entry name" value="sigma70-ECF"/>
    <property type="match status" value="1"/>
</dbReference>
<keyword evidence="3" id="KW-0731">Sigma factor</keyword>
<dbReference type="InterPro" id="IPR007627">
    <property type="entry name" value="RNA_pol_sigma70_r2"/>
</dbReference>
<dbReference type="RefSeq" id="WP_132119328.1">
    <property type="nucleotide sequence ID" value="NZ_SMJU01000009.1"/>
</dbReference>
<gene>
    <name evidence="7" type="ORF">EZE20_15660</name>
</gene>
<dbReference type="InterPro" id="IPR014284">
    <property type="entry name" value="RNA_pol_sigma-70_dom"/>
</dbReference>
<keyword evidence="2" id="KW-0805">Transcription regulation</keyword>
<dbReference type="Pfam" id="PF08281">
    <property type="entry name" value="Sigma70_r4_2"/>
    <property type="match status" value="1"/>
</dbReference>
<dbReference type="Pfam" id="PF04542">
    <property type="entry name" value="Sigma70_r2"/>
    <property type="match status" value="1"/>
</dbReference>
<evidence type="ECO:0000256" key="1">
    <source>
        <dbReference type="ARBA" id="ARBA00010641"/>
    </source>
</evidence>
<dbReference type="InterPro" id="IPR013325">
    <property type="entry name" value="RNA_pol_sigma_r2"/>
</dbReference>
<keyword evidence="8" id="KW-1185">Reference proteome</keyword>
<accession>A0A4R4KAL6</accession>